<dbReference type="RefSeq" id="WP_064779752.1">
    <property type="nucleotide sequence ID" value="NZ_JPVZ01000001.1"/>
</dbReference>
<dbReference type="AlphaFoldDB" id="A0A853L5C0"/>
<dbReference type="SUPFAM" id="SSF53448">
    <property type="entry name" value="Nucleotide-diphospho-sugar transferases"/>
    <property type="match status" value="1"/>
</dbReference>
<dbReference type="CDD" id="cd02513">
    <property type="entry name" value="CMP-NeuAc_Synthase"/>
    <property type="match status" value="1"/>
</dbReference>
<name>A0A853L5C0_9PROT</name>
<dbReference type="PANTHER" id="PTHR21485">
    <property type="entry name" value="HAD SUPERFAMILY MEMBERS CMAS AND KDSC"/>
    <property type="match status" value="1"/>
</dbReference>
<dbReference type="EMBL" id="JPVZ01000001">
    <property type="protein sequence ID" value="OAZ11931.1"/>
    <property type="molecule type" value="Genomic_DNA"/>
</dbReference>
<dbReference type="Proteomes" id="UP000094009">
    <property type="component" value="Unassembled WGS sequence"/>
</dbReference>
<gene>
    <name evidence="1" type="ORF">TH4_02305</name>
</gene>
<organism evidence="1 2">
    <name type="scientific">Thalassospira tepidiphila MCCC 1A03514</name>
    <dbReference type="NCBI Taxonomy" id="1177930"/>
    <lineage>
        <taxon>Bacteria</taxon>
        <taxon>Pseudomonadati</taxon>
        <taxon>Pseudomonadota</taxon>
        <taxon>Alphaproteobacteria</taxon>
        <taxon>Rhodospirillales</taxon>
        <taxon>Thalassospiraceae</taxon>
        <taxon>Thalassospira</taxon>
    </lineage>
</organism>
<evidence type="ECO:0008006" key="3">
    <source>
        <dbReference type="Google" id="ProtNLM"/>
    </source>
</evidence>
<sequence length="230" mass="25390">MLNGKRVVSLTPARGGSKSIPYKNLCDLGGKPLLAWPVDVAFATPEIDEVFVSTDDEKIGTVAADLGAKIHWRPDELATDSALVVDAVRHFFSQQQQEGKAPDIIVLLEATSPFRTPEMILNCLRRMLDEELDSIATFHSAEINPERCWKIEQGIPKPFIDGAIPWKPRQELSAAYQLNGAVYAFRADRLPTNGPNILFGKIGAEIISKDKVIDIDDRKDLIIANAILES</sequence>
<dbReference type="Gene3D" id="3.90.550.10">
    <property type="entry name" value="Spore Coat Polysaccharide Biosynthesis Protein SpsA, Chain A"/>
    <property type="match status" value="1"/>
</dbReference>
<dbReference type="InterPro" id="IPR029044">
    <property type="entry name" value="Nucleotide-diphossugar_trans"/>
</dbReference>
<protein>
    <recommendedName>
        <fullName evidence="3">Acylneuraminate cytidylyltransferase</fullName>
    </recommendedName>
</protein>
<proteinExistence type="predicted"/>
<accession>A0A853L5C0</accession>
<dbReference type="GO" id="GO:0008781">
    <property type="term" value="F:N-acylneuraminate cytidylyltransferase activity"/>
    <property type="evidence" value="ECO:0007669"/>
    <property type="project" value="TreeGrafter"/>
</dbReference>
<comment type="caution">
    <text evidence="1">The sequence shown here is derived from an EMBL/GenBank/DDBJ whole genome shotgun (WGS) entry which is preliminary data.</text>
</comment>
<evidence type="ECO:0000313" key="1">
    <source>
        <dbReference type="EMBL" id="OAZ11931.1"/>
    </source>
</evidence>
<dbReference type="InterPro" id="IPR050793">
    <property type="entry name" value="CMP-NeuNAc_synthase"/>
</dbReference>
<evidence type="ECO:0000313" key="2">
    <source>
        <dbReference type="Proteomes" id="UP000094009"/>
    </source>
</evidence>
<dbReference type="InterPro" id="IPR003329">
    <property type="entry name" value="Cytidylyl_trans"/>
</dbReference>
<dbReference type="Pfam" id="PF02348">
    <property type="entry name" value="CTP_transf_3"/>
    <property type="match status" value="1"/>
</dbReference>
<dbReference type="PANTHER" id="PTHR21485:SF3">
    <property type="entry name" value="N-ACYLNEURAMINATE CYTIDYLYLTRANSFERASE"/>
    <property type="match status" value="1"/>
</dbReference>
<reference evidence="1 2" key="1">
    <citation type="submission" date="2014-07" db="EMBL/GenBank/DDBJ databases">
        <title>Draft genome sequence of Thalassospira tepidiphila 1-1B.</title>
        <authorList>
            <person name="Lai Q."/>
            <person name="Shao Z."/>
        </authorList>
    </citation>
    <scope>NUCLEOTIDE SEQUENCE [LARGE SCALE GENOMIC DNA]</scope>
    <source>
        <strain evidence="1 2">MCCC 1A03514</strain>
    </source>
</reference>